<evidence type="ECO:0000256" key="1">
    <source>
        <dbReference type="SAM" id="Phobius"/>
    </source>
</evidence>
<evidence type="ECO:0000313" key="2">
    <source>
        <dbReference type="EMBL" id="JAI02962.1"/>
    </source>
</evidence>
<keyword evidence="1" id="KW-0472">Membrane</keyword>
<organism evidence="2">
    <name type="scientific">Anguilla anguilla</name>
    <name type="common">European freshwater eel</name>
    <name type="synonym">Muraena anguilla</name>
    <dbReference type="NCBI Taxonomy" id="7936"/>
    <lineage>
        <taxon>Eukaryota</taxon>
        <taxon>Metazoa</taxon>
        <taxon>Chordata</taxon>
        <taxon>Craniata</taxon>
        <taxon>Vertebrata</taxon>
        <taxon>Euteleostomi</taxon>
        <taxon>Actinopterygii</taxon>
        <taxon>Neopterygii</taxon>
        <taxon>Teleostei</taxon>
        <taxon>Anguilliformes</taxon>
        <taxon>Anguillidae</taxon>
        <taxon>Anguilla</taxon>
    </lineage>
</organism>
<accession>A0A0E9XKK2</accession>
<reference evidence="2" key="1">
    <citation type="submission" date="2014-11" db="EMBL/GenBank/DDBJ databases">
        <authorList>
            <person name="Amaro Gonzalez C."/>
        </authorList>
    </citation>
    <scope>NUCLEOTIDE SEQUENCE</scope>
</reference>
<dbReference type="EMBL" id="GBXM01005616">
    <property type="protein sequence ID" value="JAI02962.1"/>
    <property type="molecule type" value="Transcribed_RNA"/>
</dbReference>
<keyword evidence="1" id="KW-0812">Transmembrane</keyword>
<dbReference type="AlphaFoldDB" id="A0A0E9XKK2"/>
<keyword evidence="1" id="KW-1133">Transmembrane helix</keyword>
<reference evidence="2" key="2">
    <citation type="journal article" date="2015" name="Fish Shellfish Immunol.">
        <title>Early steps in the European eel (Anguilla anguilla)-Vibrio vulnificus interaction in the gills: Role of the RtxA13 toxin.</title>
        <authorList>
            <person name="Callol A."/>
            <person name="Pajuelo D."/>
            <person name="Ebbesson L."/>
            <person name="Teles M."/>
            <person name="MacKenzie S."/>
            <person name="Amaro C."/>
        </authorList>
    </citation>
    <scope>NUCLEOTIDE SEQUENCE</scope>
</reference>
<sequence>MGTQIIPGSSCLSGPNTGHSLLFPHPPGQMSLCLFHFILFLLFCGKVYCRAT</sequence>
<proteinExistence type="predicted"/>
<feature type="transmembrane region" description="Helical" evidence="1">
    <location>
        <begin position="29"/>
        <end position="49"/>
    </location>
</feature>
<protein>
    <submittedName>
        <fullName evidence="2">Uncharacterized protein</fullName>
    </submittedName>
</protein>
<name>A0A0E9XKK2_ANGAN</name>